<sequence>MDLLWRDRKRTIFGLPLSFTVYELEEERLFIRTGFLHVREDEVRLYRIMDLTFDQSFIQRIFGVGTIHCCSSDATKKDFDIESVKNAREVRELLSQKIEEQRQAKRMFYQEDLDAGYHEDE</sequence>
<accession>A0A9D1XFN8</accession>
<evidence type="ECO:0000313" key="3">
    <source>
        <dbReference type="Proteomes" id="UP000886890"/>
    </source>
</evidence>
<dbReference type="InterPro" id="IPR005182">
    <property type="entry name" value="YdbS-like_PH"/>
</dbReference>
<dbReference type="PANTHER" id="PTHR37938">
    <property type="entry name" value="BLL0215 PROTEIN"/>
    <property type="match status" value="1"/>
</dbReference>
<dbReference type="AlphaFoldDB" id="A0A9D1XFN8"/>
<evidence type="ECO:0000313" key="2">
    <source>
        <dbReference type="EMBL" id="HIX78226.1"/>
    </source>
</evidence>
<dbReference type="PANTHER" id="PTHR37938:SF1">
    <property type="entry name" value="BLL0215 PROTEIN"/>
    <property type="match status" value="1"/>
</dbReference>
<proteinExistence type="predicted"/>
<reference evidence="2" key="2">
    <citation type="submission" date="2021-04" db="EMBL/GenBank/DDBJ databases">
        <authorList>
            <person name="Gilroy R."/>
        </authorList>
    </citation>
    <scope>NUCLEOTIDE SEQUENCE</scope>
    <source>
        <strain evidence="2">CHK183-1962</strain>
    </source>
</reference>
<feature type="domain" description="YdbS-like PH" evidence="1">
    <location>
        <begin position="19"/>
        <end position="93"/>
    </location>
</feature>
<reference evidence="2" key="1">
    <citation type="journal article" date="2021" name="PeerJ">
        <title>Extensive microbial diversity within the chicken gut microbiome revealed by metagenomics and culture.</title>
        <authorList>
            <person name="Gilroy R."/>
            <person name="Ravi A."/>
            <person name="Getino M."/>
            <person name="Pursley I."/>
            <person name="Horton D.L."/>
            <person name="Alikhan N.F."/>
            <person name="Baker D."/>
            <person name="Gharbi K."/>
            <person name="Hall N."/>
            <person name="Watson M."/>
            <person name="Adriaenssens E.M."/>
            <person name="Foster-Nyarko E."/>
            <person name="Jarju S."/>
            <person name="Secka A."/>
            <person name="Antonio M."/>
            <person name="Oren A."/>
            <person name="Chaudhuri R.R."/>
            <person name="La Ragione R."/>
            <person name="Hildebrand F."/>
            <person name="Pallen M.J."/>
        </authorList>
    </citation>
    <scope>NUCLEOTIDE SEQUENCE</scope>
    <source>
        <strain evidence="2">CHK183-1962</strain>
    </source>
</reference>
<dbReference type="Pfam" id="PF03703">
    <property type="entry name" value="bPH_2"/>
    <property type="match status" value="1"/>
</dbReference>
<dbReference type="EMBL" id="DXEK01000190">
    <property type="protein sequence ID" value="HIX78226.1"/>
    <property type="molecule type" value="Genomic_DNA"/>
</dbReference>
<protein>
    <submittedName>
        <fullName evidence="2">PH domain-containing protein</fullName>
    </submittedName>
</protein>
<name>A0A9D1XFN8_9FIRM</name>
<gene>
    <name evidence="2" type="ORF">H9734_11640</name>
</gene>
<evidence type="ECO:0000259" key="1">
    <source>
        <dbReference type="Pfam" id="PF03703"/>
    </source>
</evidence>
<dbReference type="Proteomes" id="UP000886890">
    <property type="component" value="Unassembled WGS sequence"/>
</dbReference>
<organism evidence="2 3">
    <name type="scientific">Candidatus Fusicatenibacter merdavium</name>
    <dbReference type="NCBI Taxonomy" id="2838600"/>
    <lineage>
        <taxon>Bacteria</taxon>
        <taxon>Bacillati</taxon>
        <taxon>Bacillota</taxon>
        <taxon>Clostridia</taxon>
        <taxon>Lachnospirales</taxon>
        <taxon>Lachnospiraceae</taxon>
        <taxon>Fusicatenibacter</taxon>
    </lineage>
</organism>
<comment type="caution">
    <text evidence="2">The sequence shown here is derived from an EMBL/GenBank/DDBJ whole genome shotgun (WGS) entry which is preliminary data.</text>
</comment>